<keyword evidence="1" id="KW-0472">Membrane</keyword>
<keyword evidence="1" id="KW-0812">Transmembrane</keyword>
<dbReference type="Proteomes" id="UP001470230">
    <property type="component" value="Unassembled WGS sequence"/>
</dbReference>
<feature type="transmembrane region" description="Helical" evidence="1">
    <location>
        <begin position="36"/>
        <end position="58"/>
    </location>
</feature>
<keyword evidence="1" id="KW-1133">Transmembrane helix</keyword>
<evidence type="ECO:0000256" key="1">
    <source>
        <dbReference type="SAM" id="Phobius"/>
    </source>
</evidence>
<proteinExistence type="predicted"/>
<protein>
    <submittedName>
        <fullName evidence="2">Uncharacterized protein</fullName>
    </submittedName>
</protein>
<reference evidence="2 3" key="1">
    <citation type="submission" date="2024-04" db="EMBL/GenBank/DDBJ databases">
        <title>Tritrichomonas musculus Genome.</title>
        <authorList>
            <person name="Alves-Ferreira E."/>
            <person name="Grigg M."/>
            <person name="Lorenzi H."/>
            <person name="Galac M."/>
        </authorList>
    </citation>
    <scope>NUCLEOTIDE SEQUENCE [LARGE SCALE GENOMIC DNA]</scope>
    <source>
        <strain evidence="2 3">EAF2021</strain>
    </source>
</reference>
<comment type="caution">
    <text evidence="2">The sequence shown here is derived from an EMBL/GenBank/DDBJ whole genome shotgun (WGS) entry which is preliminary data.</text>
</comment>
<evidence type="ECO:0000313" key="3">
    <source>
        <dbReference type="Proteomes" id="UP001470230"/>
    </source>
</evidence>
<evidence type="ECO:0000313" key="2">
    <source>
        <dbReference type="EMBL" id="KAK8865342.1"/>
    </source>
</evidence>
<name>A0ABR2ILZ2_9EUKA</name>
<gene>
    <name evidence="2" type="ORF">M9Y10_010883</name>
</gene>
<sequence length="93" mass="10378">MYGYFKQFIKTRSPIDITSPWISTELSLMHPDNNSLSIVVTFGGTVIFGKLIHIYSTLKGIVIDGKLKHLLKANDQNDVTSPKNSTDSTIHNN</sequence>
<keyword evidence="3" id="KW-1185">Reference proteome</keyword>
<organism evidence="2 3">
    <name type="scientific">Tritrichomonas musculus</name>
    <dbReference type="NCBI Taxonomy" id="1915356"/>
    <lineage>
        <taxon>Eukaryota</taxon>
        <taxon>Metamonada</taxon>
        <taxon>Parabasalia</taxon>
        <taxon>Tritrichomonadida</taxon>
        <taxon>Tritrichomonadidae</taxon>
        <taxon>Tritrichomonas</taxon>
    </lineage>
</organism>
<dbReference type="EMBL" id="JAPFFF010000016">
    <property type="protein sequence ID" value="KAK8865342.1"/>
    <property type="molecule type" value="Genomic_DNA"/>
</dbReference>
<accession>A0ABR2ILZ2</accession>